<feature type="region of interest" description="Disordered" evidence="1">
    <location>
        <begin position="1"/>
        <end position="46"/>
    </location>
</feature>
<sequence>MSVPESSAIRTSSPAAGRSTPSTSTAYSASGAMTSTSADVSAGSTYNSEGESSKLVEAGSDPTAHAINLASYIFNVGYLAQNWTDVRLAFFGEAIQLHRSGSCSVYRADSMLTAKSSFPVVPGFHASSWEVHRGGVHICIQHLYNPAQHLVNASNARSVLATAVLFDGMPELAEHAYGVLATSISEENAVQYVQWLQAPPNDGFGTMYGSVMVNGQEAAAWDEDSPGRYGEWSKRLKRDVIEFLLHSFPDHLAQSSSTLSSDPRLLSLYSTLPFELFKRCVESPDLAIQSKQDRFAFAKKVIAQRKKAVAATGMEEIAVLAFKGGDDGMEVHVTRKPKRKTALLKVEG</sequence>
<keyword evidence="3" id="KW-1185">Reference proteome</keyword>
<feature type="compositionally biased region" description="Polar residues" evidence="1">
    <location>
        <begin position="1"/>
        <end position="14"/>
    </location>
</feature>
<dbReference type="PANTHER" id="PTHR47369:SF2">
    <property type="entry name" value="BTB_POZ DOMAIN-CONTAINING PROTEIN 2"/>
    <property type="match status" value="1"/>
</dbReference>
<reference evidence="2 3" key="1">
    <citation type="submission" date="2018-11" db="EMBL/GenBank/DDBJ databases">
        <title>Genome sequence of Saitozyma podzolica DSM 27192.</title>
        <authorList>
            <person name="Aliyu H."/>
            <person name="Gorte O."/>
            <person name="Ochsenreither K."/>
        </authorList>
    </citation>
    <scope>NUCLEOTIDE SEQUENCE [LARGE SCALE GENOMIC DNA]</scope>
    <source>
        <strain evidence="2 3">DSM 27192</strain>
    </source>
</reference>
<protein>
    <recommendedName>
        <fullName evidence="4">BTB domain-containing protein</fullName>
    </recommendedName>
</protein>
<dbReference type="STRING" id="1890683.A0A427YTW5"/>
<dbReference type="Proteomes" id="UP000279259">
    <property type="component" value="Unassembled WGS sequence"/>
</dbReference>
<evidence type="ECO:0000313" key="3">
    <source>
        <dbReference type="Proteomes" id="UP000279259"/>
    </source>
</evidence>
<accession>A0A427YTW5</accession>
<dbReference type="AlphaFoldDB" id="A0A427YTW5"/>
<name>A0A427YTW5_9TREE</name>
<evidence type="ECO:0000256" key="1">
    <source>
        <dbReference type="SAM" id="MobiDB-lite"/>
    </source>
</evidence>
<organism evidence="2 3">
    <name type="scientific">Saitozyma podzolica</name>
    <dbReference type="NCBI Taxonomy" id="1890683"/>
    <lineage>
        <taxon>Eukaryota</taxon>
        <taxon>Fungi</taxon>
        <taxon>Dikarya</taxon>
        <taxon>Basidiomycota</taxon>
        <taxon>Agaricomycotina</taxon>
        <taxon>Tremellomycetes</taxon>
        <taxon>Tremellales</taxon>
        <taxon>Trimorphomycetaceae</taxon>
        <taxon>Saitozyma</taxon>
    </lineage>
</organism>
<dbReference type="EMBL" id="RSCD01000002">
    <property type="protein sequence ID" value="RSH94522.1"/>
    <property type="molecule type" value="Genomic_DNA"/>
</dbReference>
<evidence type="ECO:0000313" key="2">
    <source>
        <dbReference type="EMBL" id="RSH94522.1"/>
    </source>
</evidence>
<dbReference type="OrthoDB" id="6359943at2759"/>
<evidence type="ECO:0008006" key="4">
    <source>
        <dbReference type="Google" id="ProtNLM"/>
    </source>
</evidence>
<feature type="compositionally biased region" description="Low complexity" evidence="1">
    <location>
        <begin position="19"/>
        <end position="38"/>
    </location>
</feature>
<gene>
    <name evidence="2" type="ORF">EHS25_004325</name>
</gene>
<comment type="caution">
    <text evidence="2">The sequence shown here is derived from an EMBL/GenBank/DDBJ whole genome shotgun (WGS) entry which is preliminary data.</text>
</comment>
<dbReference type="PANTHER" id="PTHR47369">
    <property type="entry name" value="BTB/POZ DOMAIN-CONTAINING PROTEIN"/>
    <property type="match status" value="1"/>
</dbReference>
<proteinExistence type="predicted"/>